<dbReference type="EMBL" id="JADIXP010000001">
    <property type="protein sequence ID" value="MBF4176705.1"/>
    <property type="molecule type" value="Genomic_DNA"/>
</dbReference>
<dbReference type="Pfam" id="PF02661">
    <property type="entry name" value="Fic"/>
    <property type="match status" value="1"/>
</dbReference>
<organism evidence="5 6">
    <name type="scientific">Lelliottia nimipressuralis</name>
    <dbReference type="NCBI Taxonomy" id="69220"/>
    <lineage>
        <taxon>Bacteria</taxon>
        <taxon>Pseudomonadati</taxon>
        <taxon>Pseudomonadota</taxon>
        <taxon>Gammaproteobacteria</taxon>
        <taxon>Enterobacterales</taxon>
        <taxon>Enterobacteriaceae</taxon>
        <taxon>Lelliottia</taxon>
    </lineage>
</organism>
<dbReference type="Proteomes" id="UP000628560">
    <property type="component" value="Unassembled WGS sequence"/>
</dbReference>
<name>A0ABD4K5L3_9ENTR</name>
<dbReference type="RefSeq" id="WP_194512272.1">
    <property type="nucleotide sequence ID" value="NZ_JADIXP010000001.1"/>
</dbReference>
<dbReference type="SUPFAM" id="SSF140931">
    <property type="entry name" value="Fic-like"/>
    <property type="match status" value="1"/>
</dbReference>
<accession>A0ABD4K5L3</accession>
<keyword evidence="2" id="KW-0067">ATP-binding</keyword>
<dbReference type="Gene3D" id="1.10.10.10">
    <property type="entry name" value="Winged helix-like DNA-binding domain superfamily/Winged helix DNA-binding domain"/>
    <property type="match status" value="1"/>
</dbReference>
<dbReference type="Gene3D" id="1.10.3290.10">
    <property type="entry name" value="Fido-like domain"/>
    <property type="match status" value="1"/>
</dbReference>
<evidence type="ECO:0000256" key="2">
    <source>
        <dbReference type="PIRSR" id="PIRSR640198-2"/>
    </source>
</evidence>
<evidence type="ECO:0000256" key="1">
    <source>
        <dbReference type="PIRSR" id="PIRSR640198-1"/>
    </source>
</evidence>
<keyword evidence="2" id="KW-0547">Nucleotide-binding</keyword>
<dbReference type="PANTHER" id="PTHR13504:SF38">
    <property type="entry name" value="FIDO DOMAIN-CONTAINING PROTEIN"/>
    <property type="match status" value="1"/>
</dbReference>
<reference evidence="5 6" key="1">
    <citation type="submission" date="2020-11" db="EMBL/GenBank/DDBJ databases">
        <title>Identification of Lelliottia nimipressuralis from Wound Infection by Whole Genome-Based Bacterial Identification.</title>
        <authorList>
            <person name="Navarathna D.H."/>
            <person name="Choi H."/>
            <person name="Jinadatha C."/>
            <person name="Chatterjee P."/>
            <person name="Hwang M."/>
        </authorList>
    </citation>
    <scope>NUCLEOTIDE SEQUENCE [LARGE SCALE GENOMIC DNA]</scope>
    <source>
        <strain evidence="5 6">DN2020</strain>
    </source>
</reference>
<evidence type="ECO:0000256" key="3">
    <source>
        <dbReference type="PIRSR" id="PIRSR640198-3"/>
    </source>
</evidence>
<gene>
    <name evidence="5" type="ORF">ISP11_02395</name>
</gene>
<dbReference type="InterPro" id="IPR036388">
    <property type="entry name" value="WH-like_DNA-bd_sf"/>
</dbReference>
<dbReference type="AlphaFoldDB" id="A0ABD4K5L3"/>
<dbReference type="InterPro" id="IPR036390">
    <property type="entry name" value="WH_DNA-bd_sf"/>
</dbReference>
<dbReference type="PANTHER" id="PTHR13504">
    <property type="entry name" value="FIDO DOMAIN-CONTAINING PROTEIN DDB_G0283145"/>
    <property type="match status" value="1"/>
</dbReference>
<feature type="binding site" evidence="2">
    <location>
        <begin position="182"/>
        <end position="189"/>
    </location>
    <ligand>
        <name>ATP</name>
        <dbReference type="ChEBI" id="CHEBI:30616"/>
    </ligand>
</feature>
<dbReference type="InterPro" id="IPR003812">
    <property type="entry name" value="Fido"/>
</dbReference>
<sequence length="341" mass="38442">MSRYQPPFTITPTILNQVVEIGELLGHWAAQSGRASPLLRKENRIRTIQASLAIEHNSLTTGQVTAIMEGKRVLAPEKDIQEVRNAILAYEKMPDWKAWQLSDLLNAHRLLMTGLVDSPGKVRSGDVGVYRGNALVHMAPPASQVPRLVDELLDWLKKTELHPLIASSIFHYEFEFIHPFADGNGRMGRLWQTLILSQWRNELAWLPVETLIHYQQADYYQILGQCDKASDCTAFIEFMLRNIADALREGISQSPSVSEEMSEKVSEENAAHLTDGERHILKLLKDHPKMSAAMLAEQIGVTSRTIERYLKQLQEKSLLQRIGPKKGGHWQVKSVSLAGQA</sequence>
<feature type="active site" evidence="1">
    <location>
        <position position="178"/>
    </location>
</feature>
<feature type="binding site" evidence="2">
    <location>
        <begin position="219"/>
        <end position="220"/>
    </location>
    <ligand>
        <name>ATP</name>
        <dbReference type="ChEBI" id="CHEBI:30616"/>
    </ligand>
</feature>
<proteinExistence type="predicted"/>
<dbReference type="Pfam" id="PF08279">
    <property type="entry name" value="HTH_11"/>
    <property type="match status" value="1"/>
</dbReference>
<dbReference type="InterPro" id="IPR036597">
    <property type="entry name" value="Fido-like_dom_sf"/>
</dbReference>
<dbReference type="PROSITE" id="PS51459">
    <property type="entry name" value="FIDO"/>
    <property type="match status" value="1"/>
</dbReference>
<protein>
    <submittedName>
        <fullName evidence="5">Fic family protein</fullName>
    </submittedName>
</protein>
<comment type="caution">
    <text evidence="5">The sequence shown here is derived from an EMBL/GenBank/DDBJ whole genome shotgun (WGS) entry which is preliminary data.</text>
</comment>
<dbReference type="InterPro" id="IPR013196">
    <property type="entry name" value="HTH_11"/>
</dbReference>
<dbReference type="SUPFAM" id="SSF46785">
    <property type="entry name" value="Winged helix' DNA-binding domain"/>
    <property type="match status" value="1"/>
</dbReference>
<evidence type="ECO:0000313" key="5">
    <source>
        <dbReference type="EMBL" id="MBF4176705.1"/>
    </source>
</evidence>
<dbReference type="InterPro" id="IPR040198">
    <property type="entry name" value="Fido_containing"/>
</dbReference>
<evidence type="ECO:0000313" key="6">
    <source>
        <dbReference type="Proteomes" id="UP000628560"/>
    </source>
</evidence>
<evidence type="ECO:0000259" key="4">
    <source>
        <dbReference type="PROSITE" id="PS51459"/>
    </source>
</evidence>
<feature type="site" description="Important for autoinhibition of adenylyltransferase activity" evidence="3">
    <location>
        <position position="55"/>
    </location>
</feature>
<feature type="domain" description="Fido" evidence="4">
    <location>
        <begin position="99"/>
        <end position="241"/>
    </location>
</feature>